<dbReference type="GO" id="GO:0005634">
    <property type="term" value="C:nucleus"/>
    <property type="evidence" value="ECO:0007669"/>
    <property type="project" value="UniProtKB-SubCell"/>
</dbReference>
<organism evidence="9 10">
    <name type="scientific">Thecamonas trahens ATCC 50062</name>
    <dbReference type="NCBI Taxonomy" id="461836"/>
    <lineage>
        <taxon>Eukaryota</taxon>
        <taxon>Apusozoa</taxon>
        <taxon>Apusomonadida</taxon>
        <taxon>Apusomonadidae</taxon>
        <taxon>Thecamonas</taxon>
    </lineage>
</organism>
<accession>A0A0L0DCJ0</accession>
<feature type="compositionally biased region" description="Low complexity" evidence="7">
    <location>
        <begin position="159"/>
        <end position="177"/>
    </location>
</feature>
<evidence type="ECO:0000313" key="10">
    <source>
        <dbReference type="Proteomes" id="UP000054408"/>
    </source>
</evidence>
<evidence type="ECO:0000256" key="3">
    <source>
        <dbReference type="ARBA" id="ARBA00010048"/>
    </source>
</evidence>
<dbReference type="eggNOG" id="KOG1171">
    <property type="taxonomic scope" value="Eukaryota"/>
</dbReference>
<sequence>MGRRATRSGSQSSTTAASTTTASTASTAATSSSSPHPPATPPSATKSVSKSASKSAAAKSAKSAKSAKAAKSAKSAKSATPKSAAGKRAKRPRDRVGTGRCRCAKSKCLQLYCECFSSSRMCSDECECRNCCNTEAEDHAPLLANARRLVRRRNPTAFGASPTSGGGAAAETPSGASMTPPSRKRGRSTAPTSASPASKCLKLYCDCFAAGVYCSSCACVNCQNTREHEDARAKAVQIVLERDPNAFRPKFVPTSVSTSAGKHSSGLGSGRRRPSKIARLLVPSSPSPAPEDGSDTLAAIQPFARGCNCIRSRCLKRYCDCYQAESFCSSACGCIDCGNTPANAQEDVANFMKEQNPDTVLRQLREDYSKYKFMESKLMQNRSMLKTKIPDIKNCIDMVAYLQKARDEGTTVETQYPLSDNVYANAAIENPQTVCLFLGAGVLMEYELDEAAELLARNLETAQNSLDSLQNDIGFLKDQITITEVNTARVYNFDVIRRRKAAADGTTLEENVQ</sequence>
<dbReference type="FunFam" id="1.10.287.370:FF:000001">
    <property type="entry name" value="Prefoldin subunit 3"/>
    <property type="match status" value="1"/>
</dbReference>
<comment type="similarity">
    <text evidence="2">Belongs to the lin-54 family.</text>
</comment>
<dbReference type="AlphaFoldDB" id="A0A0L0DCJ0"/>
<feature type="region of interest" description="Disordered" evidence="7">
    <location>
        <begin position="1"/>
        <end position="96"/>
    </location>
</feature>
<dbReference type="CDD" id="cd23156">
    <property type="entry name" value="Prefoldin_3"/>
    <property type="match status" value="1"/>
</dbReference>
<keyword evidence="5" id="KW-0539">Nucleus</keyword>
<evidence type="ECO:0000256" key="5">
    <source>
        <dbReference type="ARBA" id="ARBA00023242"/>
    </source>
</evidence>
<name>A0A0L0DCJ0_THETB</name>
<dbReference type="SUPFAM" id="SSF46579">
    <property type="entry name" value="Prefoldin"/>
    <property type="match status" value="1"/>
</dbReference>
<dbReference type="InterPro" id="IPR004127">
    <property type="entry name" value="Prefoldin_subunit_alpha"/>
</dbReference>
<dbReference type="InterPro" id="IPR033467">
    <property type="entry name" value="Tesmin/TSO1-like_CXC"/>
</dbReference>
<dbReference type="Pfam" id="PF03638">
    <property type="entry name" value="TCR"/>
    <property type="match status" value="3"/>
</dbReference>
<evidence type="ECO:0000256" key="2">
    <source>
        <dbReference type="ARBA" id="ARBA00007267"/>
    </source>
</evidence>
<dbReference type="InterPro" id="IPR005172">
    <property type="entry name" value="CRC"/>
</dbReference>
<dbReference type="Proteomes" id="UP000054408">
    <property type="component" value="Unassembled WGS sequence"/>
</dbReference>
<evidence type="ECO:0000256" key="1">
    <source>
        <dbReference type="ARBA" id="ARBA00004123"/>
    </source>
</evidence>
<dbReference type="OrthoDB" id="6375174at2759"/>
<protein>
    <recommendedName>
        <fullName evidence="8">CRC domain-containing protein</fullName>
    </recommendedName>
</protein>
<comment type="subcellular location">
    <subcellularLocation>
        <location evidence="1">Nucleus</location>
    </subcellularLocation>
</comment>
<dbReference type="InterPro" id="IPR009053">
    <property type="entry name" value="Prefoldin"/>
</dbReference>
<dbReference type="InterPro" id="IPR028307">
    <property type="entry name" value="Lin-54_fam"/>
</dbReference>
<feature type="region of interest" description="Disordered" evidence="7">
    <location>
        <begin position="156"/>
        <end position="195"/>
    </location>
</feature>
<proteinExistence type="inferred from homology"/>
<dbReference type="RefSeq" id="XP_013757303.1">
    <property type="nucleotide sequence ID" value="XM_013901849.1"/>
</dbReference>
<evidence type="ECO:0000259" key="8">
    <source>
        <dbReference type="PROSITE" id="PS51634"/>
    </source>
</evidence>
<dbReference type="GO" id="GO:0005737">
    <property type="term" value="C:cytoplasm"/>
    <property type="evidence" value="ECO:0007669"/>
    <property type="project" value="UniProtKB-ARBA"/>
</dbReference>
<evidence type="ECO:0000256" key="4">
    <source>
        <dbReference type="ARBA" id="ARBA00023186"/>
    </source>
</evidence>
<keyword evidence="10" id="KW-1185">Reference proteome</keyword>
<dbReference type="eggNOG" id="KOG3313">
    <property type="taxonomic scope" value="Eukaryota"/>
</dbReference>
<feature type="coiled-coil region" evidence="6">
    <location>
        <begin position="452"/>
        <end position="479"/>
    </location>
</feature>
<dbReference type="SMART" id="SM01114">
    <property type="entry name" value="CXC"/>
    <property type="match status" value="3"/>
</dbReference>
<dbReference type="PROSITE" id="PS51634">
    <property type="entry name" value="CRC"/>
    <property type="match status" value="2"/>
</dbReference>
<feature type="compositionally biased region" description="Low complexity" evidence="7">
    <location>
        <begin position="7"/>
        <end position="34"/>
    </location>
</feature>
<feature type="domain" description="CRC" evidence="8">
    <location>
        <begin position="189"/>
        <end position="342"/>
    </location>
</feature>
<evidence type="ECO:0000256" key="7">
    <source>
        <dbReference type="SAM" id="MobiDB-lite"/>
    </source>
</evidence>
<feature type="domain" description="CRC" evidence="8">
    <location>
        <begin position="1"/>
        <end position="136"/>
    </location>
</feature>
<dbReference type="PANTHER" id="PTHR12446:SF34">
    <property type="entry name" value="PROTEIN LIN-54 HOMOLOG"/>
    <property type="match status" value="1"/>
</dbReference>
<dbReference type="STRING" id="461836.A0A0L0DCJ0"/>
<feature type="region of interest" description="Disordered" evidence="7">
    <location>
        <begin position="250"/>
        <end position="273"/>
    </location>
</feature>
<dbReference type="EMBL" id="GL349459">
    <property type="protein sequence ID" value="KNC50052.1"/>
    <property type="molecule type" value="Genomic_DNA"/>
</dbReference>
<feature type="compositionally biased region" description="Low complexity" evidence="7">
    <location>
        <begin position="42"/>
        <end position="84"/>
    </location>
</feature>
<comment type="similarity">
    <text evidence="3">Belongs to the prefoldin subunit alpha family.</text>
</comment>
<dbReference type="Pfam" id="PF02996">
    <property type="entry name" value="Prefoldin"/>
    <property type="match status" value="1"/>
</dbReference>
<reference evidence="9 10" key="1">
    <citation type="submission" date="2010-05" db="EMBL/GenBank/DDBJ databases">
        <title>The Genome Sequence of Thecamonas trahens ATCC 50062.</title>
        <authorList>
            <consortium name="The Broad Institute Genome Sequencing Platform"/>
            <person name="Russ C."/>
            <person name="Cuomo C."/>
            <person name="Shea T."/>
            <person name="Young S.K."/>
            <person name="Zeng Q."/>
            <person name="Koehrsen M."/>
            <person name="Haas B."/>
            <person name="Borodovsky M."/>
            <person name="Guigo R."/>
            <person name="Alvarado L."/>
            <person name="Berlin A."/>
            <person name="Bochicchio J."/>
            <person name="Borenstein D."/>
            <person name="Chapman S."/>
            <person name="Chen Z."/>
            <person name="Freedman E."/>
            <person name="Gellesch M."/>
            <person name="Goldberg J."/>
            <person name="Griggs A."/>
            <person name="Gujja S."/>
            <person name="Heilman E."/>
            <person name="Heiman D."/>
            <person name="Hepburn T."/>
            <person name="Howarth C."/>
            <person name="Jen D."/>
            <person name="Larson L."/>
            <person name="Mehta T."/>
            <person name="Park D."/>
            <person name="Pearson M."/>
            <person name="Roberts A."/>
            <person name="Saif S."/>
            <person name="Shenoy N."/>
            <person name="Sisk P."/>
            <person name="Stolte C."/>
            <person name="Sykes S."/>
            <person name="Thomson T."/>
            <person name="Walk T."/>
            <person name="White J."/>
            <person name="Yandava C."/>
            <person name="Burger G."/>
            <person name="Gray M.W."/>
            <person name="Holland P.W.H."/>
            <person name="King N."/>
            <person name="Lang F.B.F."/>
            <person name="Roger A.J."/>
            <person name="Ruiz-Trillo I."/>
            <person name="Lander E."/>
            <person name="Nusbaum C."/>
        </authorList>
    </citation>
    <scope>NUCLEOTIDE SEQUENCE [LARGE SCALE GENOMIC DNA]</scope>
    <source>
        <strain evidence="9 10">ATCC 50062</strain>
    </source>
</reference>
<keyword evidence="4" id="KW-0143">Chaperone</keyword>
<dbReference type="PANTHER" id="PTHR12446">
    <property type="entry name" value="TESMIN/TSO1-RELATED"/>
    <property type="match status" value="1"/>
</dbReference>
<gene>
    <name evidence="9" type="ORF">AMSG_11910</name>
</gene>
<dbReference type="GeneID" id="25569825"/>
<dbReference type="Gene3D" id="1.10.287.370">
    <property type="match status" value="1"/>
</dbReference>
<keyword evidence="6" id="KW-0175">Coiled coil</keyword>
<evidence type="ECO:0000313" key="9">
    <source>
        <dbReference type="EMBL" id="KNC50052.1"/>
    </source>
</evidence>
<evidence type="ECO:0000256" key="6">
    <source>
        <dbReference type="SAM" id="Coils"/>
    </source>
</evidence>
<dbReference type="GO" id="GO:0006355">
    <property type="term" value="P:regulation of DNA-templated transcription"/>
    <property type="evidence" value="ECO:0007669"/>
    <property type="project" value="TreeGrafter"/>
</dbReference>